<proteinExistence type="predicted"/>
<sequence>MSAANIEHVCFMRGPDAEEVFSVPKGTISNKFACNVLDISDSDVPVIVMRRDNADKVIERVKECLNPTNIISLDTITECEKTQDIDEVIVYAREYYPHGDKESNMLLSLNHSGLSQSLLETYTRQGKYSCRELIDGLIKRSETQCLEVRDIEDYIRETIDSNKMIHAGITFPLVLYAEEMYHIKKSNILRVFISKLMNKEYTVGDSSFRILSGIFYRECKCNKKISERLVRCLQFVYDCRHCIWKSMTRCNTWEETIDLTVCISAKSLCEAQATRQDAEEGEGEIN</sequence>
<gene>
    <name evidence="1" type="ORF">TetV_276</name>
</gene>
<organism evidence="1">
    <name type="scientific">Tetraselmis virus 1</name>
    <dbReference type="NCBI Taxonomy" id="2060617"/>
    <lineage>
        <taxon>Viruses</taxon>
        <taxon>Varidnaviria</taxon>
        <taxon>Bamfordvirae</taxon>
        <taxon>Nucleocytoviricota</taxon>
        <taxon>Megaviricetes</taxon>
        <taxon>Imitervirales</taxon>
        <taxon>Allomimiviridae</taxon>
        <taxon>Oceanusvirus</taxon>
        <taxon>Oceanusvirus kaneohense</taxon>
    </lineage>
</organism>
<protein>
    <submittedName>
        <fullName evidence="1">Uncharacterized protein</fullName>
    </submittedName>
</protein>
<dbReference type="Proteomes" id="UP000244773">
    <property type="component" value="Segment"/>
</dbReference>
<dbReference type="EMBL" id="KY322437">
    <property type="protein sequence ID" value="AUF82368.1"/>
    <property type="molecule type" value="Genomic_DNA"/>
</dbReference>
<keyword evidence="2" id="KW-1185">Reference proteome</keyword>
<name>A0A2P0VN91_9VIRU</name>
<evidence type="ECO:0000313" key="2">
    <source>
        <dbReference type="Proteomes" id="UP000244773"/>
    </source>
</evidence>
<accession>A0A2P0VN91</accession>
<evidence type="ECO:0000313" key="1">
    <source>
        <dbReference type="EMBL" id="AUF82368.1"/>
    </source>
</evidence>
<reference evidence="1" key="1">
    <citation type="journal article" date="2018" name="Virology">
        <title>A giant virus infecting green algae encodes key fermentation genes.</title>
        <authorList>
            <person name="Schvarcz C.R."/>
            <person name="Steward G.F."/>
        </authorList>
    </citation>
    <scope>NUCLEOTIDE SEQUENCE [LARGE SCALE GENOMIC DNA]</scope>
</reference>